<dbReference type="InterPro" id="IPR050425">
    <property type="entry name" value="NAD(P)_dehydrat-like"/>
</dbReference>
<dbReference type="Pfam" id="PF01370">
    <property type="entry name" value="Epimerase"/>
    <property type="match status" value="1"/>
</dbReference>
<proteinExistence type="inferred from homology"/>
<accession>A0A8J5UE68</accession>
<keyword evidence="5" id="KW-1185">Reference proteome</keyword>
<dbReference type="RefSeq" id="XP_049261106.1">
    <property type="nucleotide sequence ID" value="XM_049409626.1"/>
</dbReference>
<dbReference type="AlphaFoldDB" id="A0A8J5UE68"/>
<dbReference type="GO" id="GO:0016616">
    <property type="term" value="F:oxidoreductase activity, acting on the CH-OH group of donors, NAD or NADP as acceptor"/>
    <property type="evidence" value="ECO:0007669"/>
    <property type="project" value="TreeGrafter"/>
</dbReference>
<keyword evidence="1" id="KW-0560">Oxidoreductase</keyword>
<evidence type="ECO:0000259" key="3">
    <source>
        <dbReference type="Pfam" id="PF01370"/>
    </source>
</evidence>
<sequence length="342" mass="37760">MTSAITTTTTVFVSGANGFIAQHIVKQLLVKGYAVIGTVRTTSKGESLKELVKSDKFSYEVIPDLVSEGAFDQVLEKHPEATVFIHTASPVTFSATDVEKELLIPAVQGTKNVLAAISKHGPQIKRVVITSSIVAMLTWSPSSFDNERSHTEEDWNPITYEESKENSFVGYLGSKKFAELAAWEYIKENKSNFDISFVNPAYVFGPQAYAIKDKSQLNLSNEIINSIAKLGPNDEIPELAGTFIDVRDVAKAHIFAFESDRAIGKRLSLVEGKFSKEGIATLIHEKFPKSTVPKGDLTKEPEQFKKQVFNIDNSKTRELLGFDFVGLEQSIIDTAQQIYAAN</sequence>
<comment type="caution">
    <text evidence="4">The sequence shown here is derived from an EMBL/GenBank/DDBJ whole genome shotgun (WGS) entry which is preliminary data.</text>
</comment>
<reference evidence="4 5" key="1">
    <citation type="journal article" date="2021" name="DNA Res.">
        <title>Genome analysis of Candida subhashii reveals its hybrid nature and dual mitochondrial genome conformations.</title>
        <authorList>
            <person name="Mixao V."/>
            <person name="Hegedusova E."/>
            <person name="Saus E."/>
            <person name="Pryszcz L.P."/>
            <person name="Cillingova A."/>
            <person name="Nosek J."/>
            <person name="Gabaldon T."/>
        </authorList>
    </citation>
    <scope>NUCLEOTIDE SEQUENCE [LARGE SCALE GENOMIC DNA]</scope>
    <source>
        <strain evidence="4 5">CBS 10753</strain>
    </source>
</reference>
<comment type="similarity">
    <text evidence="2">Belongs to the NAD(P)-dependent epimerase/dehydratase family. Dihydroflavonol-4-reductase subfamily.</text>
</comment>
<dbReference type="PANTHER" id="PTHR10366">
    <property type="entry name" value="NAD DEPENDENT EPIMERASE/DEHYDRATASE"/>
    <property type="match status" value="1"/>
</dbReference>
<dbReference type="GeneID" id="73472348"/>
<dbReference type="EMBL" id="JAGSYN010000272">
    <property type="protein sequence ID" value="KAG7660873.1"/>
    <property type="molecule type" value="Genomic_DNA"/>
</dbReference>
<dbReference type="InterPro" id="IPR001509">
    <property type="entry name" value="Epimerase_deHydtase"/>
</dbReference>
<organism evidence="4 5">
    <name type="scientific">[Candida] subhashii</name>
    <dbReference type="NCBI Taxonomy" id="561895"/>
    <lineage>
        <taxon>Eukaryota</taxon>
        <taxon>Fungi</taxon>
        <taxon>Dikarya</taxon>
        <taxon>Ascomycota</taxon>
        <taxon>Saccharomycotina</taxon>
        <taxon>Pichiomycetes</taxon>
        <taxon>Debaryomycetaceae</taxon>
        <taxon>Spathaspora</taxon>
    </lineage>
</organism>
<evidence type="ECO:0000256" key="1">
    <source>
        <dbReference type="ARBA" id="ARBA00023002"/>
    </source>
</evidence>
<evidence type="ECO:0000313" key="4">
    <source>
        <dbReference type="EMBL" id="KAG7660873.1"/>
    </source>
</evidence>
<gene>
    <name evidence="4" type="ORF">J8A68_005548</name>
</gene>
<feature type="domain" description="NAD-dependent epimerase/dehydratase" evidence="3">
    <location>
        <begin position="11"/>
        <end position="262"/>
    </location>
</feature>
<dbReference type="FunFam" id="3.40.50.720:FF:000191">
    <property type="entry name" value="Methylglyoxal reductase (NADPH-dependent)"/>
    <property type="match status" value="1"/>
</dbReference>
<dbReference type="OrthoDB" id="2735536at2759"/>
<dbReference type="PANTHER" id="PTHR10366:SF564">
    <property type="entry name" value="STEROL-4-ALPHA-CARBOXYLATE 3-DEHYDROGENASE, DECARBOXYLATING"/>
    <property type="match status" value="1"/>
</dbReference>
<name>A0A8J5UE68_9ASCO</name>
<protein>
    <recommendedName>
        <fullName evidence="3">NAD-dependent epimerase/dehydratase domain-containing protein</fullName>
    </recommendedName>
</protein>
<evidence type="ECO:0000256" key="2">
    <source>
        <dbReference type="ARBA" id="ARBA00023445"/>
    </source>
</evidence>
<dbReference type="CDD" id="cd05227">
    <property type="entry name" value="AR_SDR_e"/>
    <property type="match status" value="1"/>
</dbReference>
<evidence type="ECO:0000313" key="5">
    <source>
        <dbReference type="Proteomes" id="UP000694255"/>
    </source>
</evidence>
<dbReference type="Proteomes" id="UP000694255">
    <property type="component" value="Unassembled WGS sequence"/>
</dbReference>